<keyword evidence="9" id="KW-1185">Reference proteome</keyword>
<keyword evidence="3 6" id="KW-0812">Transmembrane</keyword>
<accession>A0A3N1CWL1</accession>
<comment type="caution">
    <text evidence="8">The sequence shown here is derived from an EMBL/GenBank/DDBJ whole genome shotgun (WGS) entry which is preliminary data.</text>
</comment>
<dbReference type="PANTHER" id="PTHR32322:SF2">
    <property type="entry name" value="EAMA DOMAIN-CONTAINING PROTEIN"/>
    <property type="match status" value="1"/>
</dbReference>
<dbReference type="AlphaFoldDB" id="A0A3N1CWL1"/>
<evidence type="ECO:0000256" key="2">
    <source>
        <dbReference type="ARBA" id="ARBA00007362"/>
    </source>
</evidence>
<evidence type="ECO:0000256" key="3">
    <source>
        <dbReference type="ARBA" id="ARBA00022692"/>
    </source>
</evidence>
<feature type="transmembrane region" description="Helical" evidence="6">
    <location>
        <begin position="259"/>
        <end position="276"/>
    </location>
</feature>
<organism evidence="8 9">
    <name type="scientific">Actinocorallia herbida</name>
    <dbReference type="NCBI Taxonomy" id="58109"/>
    <lineage>
        <taxon>Bacteria</taxon>
        <taxon>Bacillati</taxon>
        <taxon>Actinomycetota</taxon>
        <taxon>Actinomycetes</taxon>
        <taxon>Streptosporangiales</taxon>
        <taxon>Thermomonosporaceae</taxon>
        <taxon>Actinocorallia</taxon>
    </lineage>
</organism>
<reference evidence="8 9" key="1">
    <citation type="submission" date="2018-11" db="EMBL/GenBank/DDBJ databases">
        <title>Sequencing the genomes of 1000 actinobacteria strains.</title>
        <authorList>
            <person name="Klenk H.-P."/>
        </authorList>
    </citation>
    <scope>NUCLEOTIDE SEQUENCE [LARGE SCALE GENOMIC DNA]</scope>
    <source>
        <strain evidence="8 9">DSM 44254</strain>
    </source>
</reference>
<gene>
    <name evidence="8" type="ORF">EDD29_3237</name>
</gene>
<comment type="similarity">
    <text evidence="2">Belongs to the EamA transporter family.</text>
</comment>
<dbReference type="Gene3D" id="1.10.3730.20">
    <property type="match status" value="2"/>
</dbReference>
<evidence type="ECO:0000259" key="7">
    <source>
        <dbReference type="Pfam" id="PF00892"/>
    </source>
</evidence>
<dbReference type="PANTHER" id="PTHR32322">
    <property type="entry name" value="INNER MEMBRANE TRANSPORTER"/>
    <property type="match status" value="1"/>
</dbReference>
<sequence length="277" mass="28282">MVTALAVLLAGFLHAVWNALAKAVPDRYTAFAIIGLASAVVGLPLALTGLPAAAAWPYLLASVVIHVVYTLLLARSYTLGDFSQVYPVARGSAPLVVALIATLLGERLSGTRLVGLAAVCGGLGVLALVGQRAAPSWRALGAALATGLSIAAYTVVDGLGVRVADGAVGYTAWLFLVEGTLVVAGVVALRGRRVLDAPCEVWAMSATGGVISMLAYGIVIWAQTRGALAEIAALRETGVIWGAVIGVLFFGERMGPRRVAAAVVVAGGVVLLNLHHT</sequence>
<dbReference type="SUPFAM" id="SSF103481">
    <property type="entry name" value="Multidrug resistance efflux transporter EmrE"/>
    <property type="match status" value="2"/>
</dbReference>
<name>A0A3N1CWL1_9ACTN</name>
<dbReference type="Pfam" id="PF00892">
    <property type="entry name" value="EamA"/>
    <property type="match status" value="1"/>
</dbReference>
<protein>
    <submittedName>
        <fullName evidence="8">EamA-like transporter family protein</fullName>
    </submittedName>
</protein>
<evidence type="ECO:0000256" key="5">
    <source>
        <dbReference type="ARBA" id="ARBA00023136"/>
    </source>
</evidence>
<feature type="transmembrane region" description="Helical" evidence="6">
    <location>
        <begin position="168"/>
        <end position="189"/>
    </location>
</feature>
<dbReference type="InterPro" id="IPR037185">
    <property type="entry name" value="EmrE-like"/>
</dbReference>
<dbReference type="InterPro" id="IPR050638">
    <property type="entry name" value="AA-Vitamin_Transporters"/>
</dbReference>
<feature type="domain" description="EamA" evidence="7">
    <location>
        <begin position="140"/>
        <end position="273"/>
    </location>
</feature>
<dbReference type="Proteomes" id="UP000272400">
    <property type="component" value="Unassembled WGS sequence"/>
</dbReference>
<keyword evidence="5 6" id="KW-0472">Membrane</keyword>
<evidence type="ECO:0000256" key="1">
    <source>
        <dbReference type="ARBA" id="ARBA00004141"/>
    </source>
</evidence>
<evidence type="ECO:0000256" key="6">
    <source>
        <dbReference type="SAM" id="Phobius"/>
    </source>
</evidence>
<dbReference type="EMBL" id="RJKE01000001">
    <property type="protein sequence ID" value="ROO85689.1"/>
    <property type="molecule type" value="Genomic_DNA"/>
</dbReference>
<keyword evidence="4 6" id="KW-1133">Transmembrane helix</keyword>
<dbReference type="RefSeq" id="WP_246052797.1">
    <property type="nucleotide sequence ID" value="NZ_RJKE01000001.1"/>
</dbReference>
<feature type="transmembrane region" description="Helical" evidence="6">
    <location>
        <begin position="201"/>
        <end position="222"/>
    </location>
</feature>
<proteinExistence type="inferred from homology"/>
<evidence type="ECO:0000313" key="9">
    <source>
        <dbReference type="Proteomes" id="UP000272400"/>
    </source>
</evidence>
<evidence type="ECO:0000313" key="8">
    <source>
        <dbReference type="EMBL" id="ROO85689.1"/>
    </source>
</evidence>
<comment type="subcellular location">
    <subcellularLocation>
        <location evidence="1">Membrane</location>
        <topology evidence="1">Multi-pass membrane protein</topology>
    </subcellularLocation>
</comment>
<dbReference type="InterPro" id="IPR000620">
    <property type="entry name" value="EamA_dom"/>
</dbReference>
<feature type="transmembrane region" description="Helical" evidence="6">
    <location>
        <begin position="228"/>
        <end position="250"/>
    </location>
</feature>
<feature type="transmembrane region" description="Helical" evidence="6">
    <location>
        <begin position="113"/>
        <end position="130"/>
    </location>
</feature>
<feature type="transmembrane region" description="Helical" evidence="6">
    <location>
        <begin position="137"/>
        <end position="156"/>
    </location>
</feature>
<feature type="transmembrane region" description="Helical" evidence="6">
    <location>
        <begin position="31"/>
        <end position="50"/>
    </location>
</feature>
<dbReference type="GO" id="GO:0016020">
    <property type="term" value="C:membrane"/>
    <property type="evidence" value="ECO:0007669"/>
    <property type="project" value="UniProtKB-SubCell"/>
</dbReference>
<evidence type="ECO:0000256" key="4">
    <source>
        <dbReference type="ARBA" id="ARBA00022989"/>
    </source>
</evidence>
<feature type="transmembrane region" description="Helical" evidence="6">
    <location>
        <begin position="57"/>
        <end position="77"/>
    </location>
</feature>